<feature type="domain" description="Metalloprotease TldD/E C-terminal" evidence="3">
    <location>
        <begin position="214"/>
        <end position="424"/>
    </location>
</feature>
<dbReference type="eggNOG" id="COG0312">
    <property type="taxonomic scope" value="Bacteria"/>
</dbReference>
<dbReference type="Gene3D" id="3.30.2290.10">
    <property type="entry name" value="PmbA/TldD superfamily"/>
    <property type="match status" value="1"/>
</dbReference>
<dbReference type="Pfam" id="PF19289">
    <property type="entry name" value="PmbA_TldD_3rd"/>
    <property type="match status" value="1"/>
</dbReference>
<dbReference type="SUPFAM" id="SSF111283">
    <property type="entry name" value="Putative modulator of DNA gyrase, PmbA/TldD"/>
    <property type="match status" value="1"/>
</dbReference>
<dbReference type="InterPro" id="IPR036059">
    <property type="entry name" value="TldD/PmbA_sf"/>
</dbReference>
<dbReference type="GO" id="GO:0008237">
    <property type="term" value="F:metallopeptidase activity"/>
    <property type="evidence" value="ECO:0007669"/>
    <property type="project" value="InterPro"/>
</dbReference>
<dbReference type="InterPro" id="IPR002510">
    <property type="entry name" value="Metalloprtase-TldD/E_N"/>
</dbReference>
<name>A0A0H3K273_SYNP6</name>
<dbReference type="AlphaFoldDB" id="A0A0H3K273"/>
<dbReference type="PANTHER" id="PTHR43421:SF1">
    <property type="entry name" value="METALLOPROTEASE PMBA"/>
    <property type="match status" value="1"/>
</dbReference>
<dbReference type="RefSeq" id="WP_011242359.1">
    <property type="nucleotide sequence ID" value="NC_006576.1"/>
</dbReference>
<dbReference type="Pfam" id="PF01523">
    <property type="entry name" value="PmbA_TldD_1st"/>
    <property type="match status" value="1"/>
</dbReference>
<sequence length="429" mass="46319">MSSELQPEQLLDLAQRSGAELAEVYWTSSESRPVYFEANELKQLESTQSEGVALRLWRQGKPGLAVAYGAVDPQQLVDRACALSDLNDPEEPLLADPWQAQFPDSRSPVAVEALMTAGRSAIAHIRDRYPAVLCSGEWTCSQEAVRLIDSRGLNLQQQDVSLSAYLQVEWTRGEDFLAVGEEALDQAVLDPNALTTSILQRLQWAEQSVPAPQGQRPVVIAARATDLLWGTVQAALNGQRVQEGSSPWSERLGNRILSPAVTLSQRPDFGPYACPFDDAGDRTQTFTLIEAGVLKGFYRDRRCGSHPSEKTGNGFRPGLGSYPQPALVNCCLEPGTASLAALIAAIDDGILLDQTLGGGPDLAGDFSVNVDLGYRIQNGHITGRVKDTMLAGNVYTALQDCQLANDLSWQGNCWTPAIAVPALSLVSAT</sequence>
<organism evidence="4 5">
    <name type="scientific">Synechococcus sp. (strain ATCC 27144 / PCC 6301 / SAUG 1402/1)</name>
    <name type="common">Anacystis nidulans</name>
    <dbReference type="NCBI Taxonomy" id="269084"/>
    <lineage>
        <taxon>Bacteria</taxon>
        <taxon>Bacillati</taxon>
        <taxon>Cyanobacteriota</taxon>
        <taxon>Cyanophyceae</taxon>
        <taxon>Synechococcales</taxon>
        <taxon>Synechococcaceae</taxon>
        <taxon>Synechococcus</taxon>
    </lineage>
</organism>
<protein>
    <submittedName>
        <fullName evidence="4">Putative modulator of DNA gyrase</fullName>
    </submittedName>
</protein>
<dbReference type="InterPro" id="IPR047657">
    <property type="entry name" value="PmbA"/>
</dbReference>
<dbReference type="PANTHER" id="PTHR43421">
    <property type="entry name" value="METALLOPROTEASE PMBA"/>
    <property type="match status" value="1"/>
</dbReference>
<evidence type="ECO:0000313" key="5">
    <source>
        <dbReference type="Proteomes" id="UP000001175"/>
    </source>
</evidence>
<dbReference type="KEGG" id="syc:syc0046_c"/>
<evidence type="ECO:0000259" key="2">
    <source>
        <dbReference type="Pfam" id="PF01523"/>
    </source>
</evidence>
<accession>A0A0H3K273</accession>
<evidence type="ECO:0000256" key="1">
    <source>
        <dbReference type="ARBA" id="ARBA00005836"/>
    </source>
</evidence>
<dbReference type="EMBL" id="AP008231">
    <property type="protein sequence ID" value="BAD78236.1"/>
    <property type="molecule type" value="Genomic_DNA"/>
</dbReference>
<proteinExistence type="inferred from homology"/>
<gene>
    <name evidence="4" type="primary">pmbA</name>
    <name evidence="4" type="ordered locus">syc0046_c</name>
</gene>
<evidence type="ECO:0000259" key="3">
    <source>
        <dbReference type="Pfam" id="PF19289"/>
    </source>
</evidence>
<dbReference type="GO" id="GO:0006508">
    <property type="term" value="P:proteolysis"/>
    <property type="evidence" value="ECO:0007669"/>
    <property type="project" value="InterPro"/>
</dbReference>
<feature type="domain" description="Metalloprotease TldD/E N-terminal" evidence="2">
    <location>
        <begin position="22"/>
        <end position="83"/>
    </location>
</feature>
<dbReference type="InterPro" id="IPR045569">
    <property type="entry name" value="Metalloprtase-TldD/E_C"/>
</dbReference>
<dbReference type="GO" id="GO:0005829">
    <property type="term" value="C:cytosol"/>
    <property type="evidence" value="ECO:0007669"/>
    <property type="project" value="TreeGrafter"/>
</dbReference>
<reference evidence="4 5" key="1">
    <citation type="journal article" date="2007" name="Photosyn. Res.">
        <title>Complete nucleotide sequence of the freshwater unicellular cyanobacterium Synechococcus elongatus PCC 6301 chromosome: gene content and organization.</title>
        <authorList>
            <person name="Sugita C."/>
            <person name="Ogata K."/>
            <person name="Shikata M."/>
            <person name="Jikuya H."/>
            <person name="Takano J."/>
            <person name="Furumichi M."/>
            <person name="Kanehisa M."/>
            <person name="Omata T."/>
            <person name="Sugiura M."/>
            <person name="Sugita M."/>
        </authorList>
    </citation>
    <scope>NUCLEOTIDE SEQUENCE [LARGE SCALE GENOMIC DNA]</scope>
    <source>
        <strain evidence="5">ATCC 27144 / PCC 6301 / SAUG 1402/1</strain>
    </source>
</reference>
<comment type="similarity">
    <text evidence="1">Belongs to the peptidase U62 family.</text>
</comment>
<evidence type="ECO:0000313" key="4">
    <source>
        <dbReference type="EMBL" id="BAD78236.1"/>
    </source>
</evidence>
<dbReference type="InterPro" id="IPR035068">
    <property type="entry name" value="TldD/PmbA_N"/>
</dbReference>
<dbReference type="Proteomes" id="UP000001175">
    <property type="component" value="Chromosome"/>
</dbReference>